<evidence type="ECO:0000313" key="1">
    <source>
        <dbReference type="EMBL" id="QDY60880.1"/>
    </source>
</evidence>
<organism evidence="1 2">
    <name type="scientific">Helicobacter pylori</name>
    <name type="common">Campylobacter pylori</name>
    <dbReference type="NCBI Taxonomy" id="210"/>
    <lineage>
        <taxon>Bacteria</taxon>
        <taxon>Pseudomonadati</taxon>
        <taxon>Campylobacterota</taxon>
        <taxon>Epsilonproteobacteria</taxon>
        <taxon>Campylobacterales</taxon>
        <taxon>Helicobacteraceae</taxon>
        <taxon>Helicobacter</taxon>
    </lineage>
</organism>
<sequence length="483" mass="55512">MCLFCIFILISLSLGVRVLEIKKYFSYSLFFLLFSSLFLSKLQAYKFNMSIVGKVSSYTKFGFNNQRYQPSKDIYPTGSYTSLLGELNLSMGLYKGLRAEVGAMMAALPYDSTAYQGNNIPNGQPGSRTDPFGAGIFWQYIGWYAGHSGLNVQKPRLAMVHNAFLSYNYKKDKFSFGVKGGRYDAEEYDWFTSYTQGVEGFVKYKDTRFRVMYSDARASASSDWFWYFGRYYTSGKALMVADLKYEKDNLKINPYFYAIFQRMYAPGINITYDTNPNFNNKGFRFVGTFVGFFPIFATPANQNDIILFQQVPLGKSGQTYFFRTRFYYNKWQFGGSVYKNIGNANGDIGIYGDPLGYNIWTNSIYDAEINNIVGADVINGFLYVGSQYRGFSWKILGRWTDSPRADERSLALFLSYFSNKYNIRMDLKLEYYGNITKKGYCIGYCGMYVPVDPNGPGTQPLTHNVYSDRSHIMFNITYGFRIY</sequence>
<accession>A0A518YFP5</accession>
<dbReference type="Pfam" id="PF02521">
    <property type="entry name" value="HP_OMP_2"/>
    <property type="match status" value="1"/>
</dbReference>
<reference evidence="1 2" key="1">
    <citation type="journal article" date="2019" name="Sci. Rep.">
        <title>Evolutionary mechanism leading to the multi-cagA genotype in Helicobacter pylori.</title>
        <authorList>
            <person name="Su H."/>
            <person name="Tissera K."/>
            <person name="Jang S."/>
            <person name="Choi Y.H."/>
            <person name="Kim A."/>
            <person name="Cho Y.J."/>
            <person name="Li M."/>
            <person name="Gunawardhana N."/>
            <person name="Merrell D.S."/>
            <person name="Ge L."/>
            <person name="Cha J.H."/>
        </authorList>
    </citation>
    <scope>NUCLEOTIDE SEQUENCE [LARGE SCALE GENOMIC DNA]</scope>
    <source>
        <strain evidence="1 2">B140</strain>
    </source>
</reference>
<dbReference type="EMBL" id="CP024948">
    <property type="protein sequence ID" value="QDY60880.1"/>
    <property type="molecule type" value="Genomic_DNA"/>
</dbReference>
<evidence type="ECO:0000313" key="2">
    <source>
        <dbReference type="Proteomes" id="UP000320851"/>
    </source>
</evidence>
<gene>
    <name evidence="1" type="primary">hofD</name>
    <name evidence="1" type="ORF">CV728_05040</name>
</gene>
<name>A0A518YFP5_HELPX</name>
<dbReference type="InterPro" id="IPR003678">
    <property type="entry name" value="Put_OMP"/>
</dbReference>
<protein>
    <submittedName>
        <fullName evidence="1">Outer membrane beta-barrel protein HofD</fullName>
    </submittedName>
</protein>
<dbReference type="AlphaFoldDB" id="A0A518YFP5"/>
<proteinExistence type="predicted"/>
<dbReference type="Proteomes" id="UP000320851">
    <property type="component" value="Chromosome"/>
</dbReference>